<gene>
    <name evidence="2" type="ORF">GFD30_26020</name>
</gene>
<protein>
    <recommendedName>
        <fullName evidence="1">DUF5753 domain-containing protein</fullName>
    </recommendedName>
</protein>
<sequence length="268" mass="31067">MSTESELRRIVGRALGQHREEAGKSTNDPEACAIVGSSRSLKRVEQGVRTRVNFSQIGRLCDYYGAPAQVKYELERLWRLADAKIWAQPSHAIANSGWDSYLEFERMVVGLHQYESLVPPGLAQTERFMRRQFERSGEDRERIPSLIEERLHRQEEFESRLGDIVWRALLSEAVLHNGCDDDQLRRLLELDEHENVSIKYLPFSGAPYAKMSVPFSVLSLRDHRSPSIVYLESPYEYRFYEKQDAVGLYSQIFEAGVRQAKSLKEFHR</sequence>
<evidence type="ECO:0000313" key="2">
    <source>
        <dbReference type="EMBL" id="MQM28990.1"/>
    </source>
</evidence>
<evidence type="ECO:0000259" key="1">
    <source>
        <dbReference type="Pfam" id="PF19054"/>
    </source>
</evidence>
<evidence type="ECO:0000313" key="3">
    <source>
        <dbReference type="Proteomes" id="UP000477750"/>
    </source>
</evidence>
<dbReference type="RefSeq" id="WP_153028057.1">
    <property type="nucleotide sequence ID" value="NZ_WIAO01000079.1"/>
</dbReference>
<reference evidence="2 3" key="1">
    <citation type="submission" date="2019-10" db="EMBL/GenBank/DDBJ databases">
        <title>Glycomyces albidus sp. nov., a novel actinomycete isolated from rhizosphere soil of wheat (Triticum aestivum L.).</title>
        <authorList>
            <person name="Qian L."/>
        </authorList>
    </citation>
    <scope>NUCLEOTIDE SEQUENCE [LARGE SCALE GENOMIC DNA]</scope>
    <source>
        <strain evidence="2 3">NEAU-7082</strain>
    </source>
</reference>
<organism evidence="2 3">
    <name type="scientific">Glycomyces albidus</name>
    <dbReference type="NCBI Taxonomy" id="2656774"/>
    <lineage>
        <taxon>Bacteria</taxon>
        <taxon>Bacillati</taxon>
        <taxon>Actinomycetota</taxon>
        <taxon>Actinomycetes</taxon>
        <taxon>Glycomycetales</taxon>
        <taxon>Glycomycetaceae</taxon>
        <taxon>Glycomyces</taxon>
    </lineage>
</organism>
<dbReference type="InterPro" id="IPR043917">
    <property type="entry name" value="DUF5753"/>
</dbReference>
<dbReference type="Pfam" id="PF19054">
    <property type="entry name" value="DUF5753"/>
    <property type="match status" value="1"/>
</dbReference>
<dbReference type="AlphaFoldDB" id="A0A6L5GH42"/>
<name>A0A6L5GH42_9ACTN</name>
<keyword evidence="3" id="KW-1185">Reference proteome</keyword>
<comment type="caution">
    <text evidence="2">The sequence shown here is derived from an EMBL/GenBank/DDBJ whole genome shotgun (WGS) entry which is preliminary data.</text>
</comment>
<dbReference type="Proteomes" id="UP000477750">
    <property type="component" value="Unassembled WGS sequence"/>
</dbReference>
<dbReference type="EMBL" id="WIAO01000079">
    <property type="protein sequence ID" value="MQM28990.1"/>
    <property type="molecule type" value="Genomic_DNA"/>
</dbReference>
<feature type="domain" description="DUF5753" evidence="1">
    <location>
        <begin position="100"/>
        <end position="262"/>
    </location>
</feature>
<proteinExistence type="predicted"/>
<dbReference type="Pfam" id="PF13560">
    <property type="entry name" value="HTH_31"/>
    <property type="match status" value="1"/>
</dbReference>
<accession>A0A6L5GH42</accession>